<dbReference type="Proteomes" id="UP000442244">
    <property type="component" value="Unassembled WGS sequence"/>
</dbReference>
<gene>
    <name evidence="1" type="ORF">ESZ47_07090</name>
</gene>
<comment type="caution">
    <text evidence="1">The sequence shown here is derived from an EMBL/GenBank/DDBJ whole genome shotgun (WGS) entry which is preliminary data.</text>
</comment>
<dbReference type="AlphaFoldDB" id="A0A6P2CMR0"/>
<sequence>MSIFNIFKKNKKTEQIIVSKNEPITWETTTNVNDFFEGYNKAIQAAESQGEIAAAETLRANKSTIQLAFIDRFEQDINAKATKISDVDERITLIINAISEVRKFNLEMPINVRTRLAQAKKNLIGE</sequence>
<dbReference type="EMBL" id="SDGY01000005">
    <property type="protein sequence ID" value="TYC46235.1"/>
    <property type="molecule type" value="Genomic_DNA"/>
</dbReference>
<proteinExistence type="predicted"/>
<dbReference type="OrthoDB" id="2143157at2"/>
<organism evidence="1 2">
    <name type="scientific">Leuconostoc litchii</name>
    <dbReference type="NCBI Taxonomy" id="1981069"/>
    <lineage>
        <taxon>Bacteria</taxon>
        <taxon>Bacillati</taxon>
        <taxon>Bacillota</taxon>
        <taxon>Bacilli</taxon>
        <taxon>Lactobacillales</taxon>
        <taxon>Lactobacillaceae</taxon>
        <taxon>Leuconostoc</taxon>
    </lineage>
</organism>
<accession>A0A6P2CMR0</accession>
<keyword evidence="2" id="KW-1185">Reference proteome</keyword>
<protein>
    <submittedName>
        <fullName evidence="1">GTP-binding protein</fullName>
    </submittedName>
</protein>
<evidence type="ECO:0000313" key="1">
    <source>
        <dbReference type="EMBL" id="TYC46235.1"/>
    </source>
</evidence>
<name>A0A6P2CMR0_9LACO</name>
<reference evidence="1 2" key="1">
    <citation type="submission" date="2019-01" db="EMBL/GenBank/DDBJ databases">
        <title>Leuconostoc litchii sp. nov., a novel lactic acid bacterium isolated from lychee.</title>
        <authorList>
            <person name="Wang L.-T."/>
        </authorList>
    </citation>
    <scope>NUCLEOTIDE SEQUENCE [LARGE SCALE GENOMIC DNA]</scope>
    <source>
        <strain evidence="1 2">MB7</strain>
    </source>
</reference>
<evidence type="ECO:0000313" key="2">
    <source>
        <dbReference type="Proteomes" id="UP000442244"/>
    </source>
</evidence>
<dbReference type="RefSeq" id="WP_148606088.1">
    <property type="nucleotide sequence ID" value="NZ_BSUV01000001.1"/>
</dbReference>